<keyword evidence="5 10" id="KW-0812">Transmembrane</keyword>
<sequence length="462" mass="49196">MSFSSLSTSYRWRWIRFQVQRRFARPRGVWSLAGPVLLQEFALVLTGTVVMAMASHLGPASVAAIGMMDALNFLLIAIYGGLAIGATVTVAHCVGAGRRDDLRAVAFSALALALCAGVLVALLLWNTRGVWIAMVLPGAEEAVKVQADRYFRWVIVAGMATSIVLTSCGVLRGMARTDTAMRVQVVMAVSQIVMAAIFMRGADGSVNGAGAALLLARCGGVALVLLALWPTLRQGAEHAGGWPVRKAFMQSILRVGWPAALESSFFHLGKIVTQTIVVGLGTTAMAANFIAFYVSNFVNTPGTALGVAATTLVGMRLGAGRVKAAQLVLRRVIRSANWSLSTMAAIVLPFSWWLAGLFGNNAEVTAQAAWLIALSCVFMPAWAGSWVLPAGLRGAGDTRYGLVVGSSTMWGLRIGAGYVLGIVCGLGVIGVWLGMFADWIVRNILFRKRMRGTAWTRHRLLG</sequence>
<organism evidence="11 12">
    <name type="scientific">Piscinibacter gummiphilus</name>
    <dbReference type="NCBI Taxonomy" id="946333"/>
    <lineage>
        <taxon>Bacteria</taxon>
        <taxon>Pseudomonadati</taxon>
        <taxon>Pseudomonadota</taxon>
        <taxon>Betaproteobacteria</taxon>
        <taxon>Burkholderiales</taxon>
        <taxon>Sphaerotilaceae</taxon>
        <taxon>Piscinibacter</taxon>
    </lineage>
</organism>
<dbReference type="InterPro" id="IPR048279">
    <property type="entry name" value="MdtK-like"/>
</dbReference>
<dbReference type="EMBL" id="CP136336">
    <property type="protein sequence ID" value="WOB07421.1"/>
    <property type="molecule type" value="Genomic_DNA"/>
</dbReference>
<keyword evidence="12" id="KW-1185">Reference proteome</keyword>
<keyword evidence="7" id="KW-0406">Ion transport</keyword>
<keyword evidence="6 10" id="KW-1133">Transmembrane helix</keyword>
<dbReference type="InterPro" id="IPR050222">
    <property type="entry name" value="MATE_MdtK"/>
</dbReference>
<comment type="subcellular location">
    <subcellularLocation>
        <location evidence="1">Cell inner membrane</location>
        <topology evidence="1">Multi-pass membrane protein</topology>
    </subcellularLocation>
</comment>
<feature type="transmembrane region" description="Helical" evidence="10">
    <location>
        <begin position="104"/>
        <end position="125"/>
    </location>
</feature>
<feature type="transmembrane region" description="Helical" evidence="10">
    <location>
        <begin position="338"/>
        <end position="358"/>
    </location>
</feature>
<evidence type="ECO:0000313" key="12">
    <source>
        <dbReference type="Proteomes" id="UP001303946"/>
    </source>
</evidence>
<feature type="transmembrane region" description="Helical" evidence="10">
    <location>
        <begin position="208"/>
        <end position="229"/>
    </location>
</feature>
<dbReference type="CDD" id="cd13137">
    <property type="entry name" value="MATE_NorM_like"/>
    <property type="match status" value="1"/>
</dbReference>
<dbReference type="NCBIfam" id="TIGR00797">
    <property type="entry name" value="matE"/>
    <property type="match status" value="1"/>
</dbReference>
<evidence type="ECO:0000256" key="3">
    <source>
        <dbReference type="ARBA" id="ARBA00022449"/>
    </source>
</evidence>
<keyword evidence="3" id="KW-0050">Antiport</keyword>
<proteinExistence type="predicted"/>
<evidence type="ECO:0000256" key="7">
    <source>
        <dbReference type="ARBA" id="ARBA00023065"/>
    </source>
</evidence>
<keyword evidence="8 10" id="KW-0472">Membrane</keyword>
<dbReference type="PANTHER" id="PTHR43298:SF2">
    <property type="entry name" value="FMN_FAD EXPORTER YEEO-RELATED"/>
    <property type="match status" value="1"/>
</dbReference>
<dbReference type="Proteomes" id="UP001303946">
    <property type="component" value="Chromosome"/>
</dbReference>
<feature type="transmembrane region" description="Helical" evidence="10">
    <location>
        <begin position="183"/>
        <end position="202"/>
    </location>
</feature>
<evidence type="ECO:0000256" key="1">
    <source>
        <dbReference type="ARBA" id="ARBA00004429"/>
    </source>
</evidence>
<reference evidence="11 12" key="1">
    <citation type="submission" date="2023-10" db="EMBL/GenBank/DDBJ databases">
        <title>Bacteria for the degradation of biodegradable plastic PBAT(Polybutylene adipate terephthalate).</title>
        <authorList>
            <person name="Weon H.-Y."/>
            <person name="Yeon J."/>
        </authorList>
    </citation>
    <scope>NUCLEOTIDE SEQUENCE [LARGE SCALE GENOMIC DNA]</scope>
    <source>
        <strain evidence="11 12">SBD 7-3</strain>
    </source>
</reference>
<dbReference type="InterPro" id="IPR002528">
    <property type="entry name" value="MATE_fam"/>
</dbReference>
<feature type="transmembrane region" description="Helical" evidence="10">
    <location>
        <begin position="150"/>
        <end position="171"/>
    </location>
</feature>
<feature type="transmembrane region" description="Helical" evidence="10">
    <location>
        <begin position="271"/>
        <end position="294"/>
    </location>
</feature>
<name>A0ABZ0CWA3_9BURK</name>
<feature type="transmembrane region" description="Helical" evidence="10">
    <location>
        <begin position="73"/>
        <end position="97"/>
    </location>
</feature>
<protein>
    <recommendedName>
        <fullName evidence="9">Multidrug-efflux transporter</fullName>
    </recommendedName>
</protein>
<evidence type="ECO:0000256" key="5">
    <source>
        <dbReference type="ARBA" id="ARBA00022692"/>
    </source>
</evidence>
<dbReference type="RefSeq" id="WP_316700088.1">
    <property type="nucleotide sequence ID" value="NZ_CP136336.1"/>
</dbReference>
<evidence type="ECO:0000256" key="8">
    <source>
        <dbReference type="ARBA" id="ARBA00023136"/>
    </source>
</evidence>
<feature type="transmembrane region" description="Helical" evidence="10">
    <location>
        <begin position="412"/>
        <end position="441"/>
    </location>
</feature>
<evidence type="ECO:0000256" key="9">
    <source>
        <dbReference type="ARBA" id="ARBA00031636"/>
    </source>
</evidence>
<feature type="transmembrane region" description="Helical" evidence="10">
    <location>
        <begin position="29"/>
        <end position="53"/>
    </location>
</feature>
<evidence type="ECO:0000256" key="10">
    <source>
        <dbReference type="SAM" id="Phobius"/>
    </source>
</evidence>
<feature type="transmembrane region" description="Helical" evidence="10">
    <location>
        <begin position="370"/>
        <end position="392"/>
    </location>
</feature>
<evidence type="ECO:0000256" key="6">
    <source>
        <dbReference type="ARBA" id="ARBA00022989"/>
    </source>
</evidence>
<keyword evidence="4" id="KW-1003">Cell membrane</keyword>
<accession>A0ABZ0CWA3</accession>
<keyword evidence="2" id="KW-0813">Transport</keyword>
<evidence type="ECO:0000313" key="11">
    <source>
        <dbReference type="EMBL" id="WOB07421.1"/>
    </source>
</evidence>
<evidence type="ECO:0000256" key="2">
    <source>
        <dbReference type="ARBA" id="ARBA00022448"/>
    </source>
</evidence>
<evidence type="ECO:0000256" key="4">
    <source>
        <dbReference type="ARBA" id="ARBA00022475"/>
    </source>
</evidence>
<gene>
    <name evidence="11" type="ORF">RXV79_21210</name>
</gene>
<dbReference type="PANTHER" id="PTHR43298">
    <property type="entry name" value="MULTIDRUG RESISTANCE PROTEIN NORM-RELATED"/>
    <property type="match status" value="1"/>
</dbReference>
<dbReference type="Pfam" id="PF01554">
    <property type="entry name" value="MatE"/>
    <property type="match status" value="2"/>
</dbReference>
<dbReference type="PIRSF" id="PIRSF006603">
    <property type="entry name" value="DinF"/>
    <property type="match status" value="1"/>
</dbReference>